<reference evidence="1 2" key="1">
    <citation type="submission" date="2017-05" db="EMBL/GenBank/DDBJ databases">
        <title>Vagococcus spp. assemblies.</title>
        <authorList>
            <person name="Gulvik C.A."/>
        </authorList>
    </citation>
    <scope>NUCLEOTIDE SEQUENCE [LARGE SCALE GENOMIC DNA]</scope>
    <source>
        <strain evidence="1 2">CCUG 41755</strain>
    </source>
</reference>
<dbReference type="SUPFAM" id="SSF50939">
    <property type="entry name" value="Sialidases"/>
    <property type="match status" value="1"/>
</dbReference>
<proteinExistence type="predicted"/>
<dbReference type="AlphaFoldDB" id="A0A430A6H3"/>
<dbReference type="RefSeq" id="WP_126832170.1">
    <property type="nucleotide sequence ID" value="NZ_CBCRYB010000014.1"/>
</dbReference>
<dbReference type="InterPro" id="IPR023296">
    <property type="entry name" value="Glyco_hydro_beta-prop_sf"/>
</dbReference>
<name>A0A430A6H3_9ENTE</name>
<gene>
    <name evidence="1" type="ORF">CBF31_08905</name>
</gene>
<protein>
    <recommendedName>
        <fullName evidence="3">Sialidase domain-containing protein</fullName>
    </recommendedName>
</protein>
<evidence type="ECO:0000313" key="1">
    <source>
        <dbReference type="EMBL" id="RSU02476.1"/>
    </source>
</evidence>
<dbReference type="InterPro" id="IPR036278">
    <property type="entry name" value="Sialidase_sf"/>
</dbReference>
<sequence>MKKFILAVLSVVLLLQCALIVMPKDKRDVILSKLTFNSSRSNELELKDLEDGRYIISSNRPKEISIEEKNGKSFIRPFTVSKEGFLTYLNSSLVIKGEGVSNLKLKRIEKVSGFENGKSILPGVYFTNRNEITTNAYRVKNTTSQPIEIFQGTTEENTKDTIYPGDTGLVNINKKRIQISSEDAVKFSEAYPKNSKERLFLPTAYGNIDLIHPSVILLDEPFNGYKFWMAATPYLKSDMSSENPHIYASNDGVTWDVPTGLVNPIDPKPGQPKDRSIYNSDTHLIYNYEKNRLECFYREYNNKEKIKATIKLRTSTDGVHWSEESDIIKLPVGLSQAVVLEDGVYKMWYIDGNFDVCYIESVDGMKTWSEERIIPIEYKEKNVYSWHLDVQKNKDGSYGMLISSFKFENNKKVDLYNTGGARQEMGLYYGSSKDNQNYSEFIKVLGPTTGTNNWDNRGLYRSCYVSKNDQVIVYYSGIRTDGGRGLGITVGKDMTHLKGVSFSDIVDLSY</sequence>
<comment type="caution">
    <text evidence="1">The sequence shown here is derived from an EMBL/GenBank/DDBJ whole genome shotgun (WGS) entry which is preliminary data.</text>
</comment>
<evidence type="ECO:0008006" key="3">
    <source>
        <dbReference type="Google" id="ProtNLM"/>
    </source>
</evidence>
<dbReference type="EMBL" id="NGJY01000003">
    <property type="protein sequence ID" value="RSU02476.1"/>
    <property type="molecule type" value="Genomic_DNA"/>
</dbReference>
<evidence type="ECO:0000313" key="2">
    <source>
        <dbReference type="Proteomes" id="UP000287101"/>
    </source>
</evidence>
<dbReference type="Proteomes" id="UP000287101">
    <property type="component" value="Unassembled WGS sequence"/>
</dbReference>
<keyword evidence="2" id="KW-1185">Reference proteome</keyword>
<dbReference type="Gene3D" id="2.115.10.20">
    <property type="entry name" value="Glycosyl hydrolase domain, family 43"/>
    <property type="match status" value="1"/>
</dbReference>
<accession>A0A430A6H3</accession>
<dbReference type="OrthoDB" id="4410706at2"/>
<organism evidence="1 2">
    <name type="scientific">Vagococcus fessus</name>
    <dbReference type="NCBI Taxonomy" id="120370"/>
    <lineage>
        <taxon>Bacteria</taxon>
        <taxon>Bacillati</taxon>
        <taxon>Bacillota</taxon>
        <taxon>Bacilli</taxon>
        <taxon>Lactobacillales</taxon>
        <taxon>Enterococcaceae</taxon>
        <taxon>Vagococcus</taxon>
    </lineage>
</organism>